<dbReference type="RefSeq" id="WP_311794689.1">
    <property type="nucleotide sequence ID" value="NZ_JALDYZ010000016.1"/>
</dbReference>
<accession>A0AAE3QGI2</accession>
<keyword evidence="1" id="KW-0175">Coiled coil</keyword>
<protein>
    <submittedName>
        <fullName evidence="2">Uncharacterized protein</fullName>
    </submittedName>
</protein>
<feature type="coiled-coil region" evidence="1">
    <location>
        <begin position="93"/>
        <end position="120"/>
    </location>
</feature>
<reference evidence="2" key="1">
    <citation type="submission" date="2022-03" db="EMBL/GenBank/DDBJ databases">
        <title>Fererhizobium litorale gen. nov., sp. nov., isolated from sandy sediments of the Sea of Japan seashore.</title>
        <authorList>
            <person name="Romanenko L."/>
            <person name="Kurilenko V."/>
            <person name="Otstavnykh N."/>
            <person name="Svetashev V."/>
            <person name="Tekutyeva L."/>
            <person name="Isaeva M."/>
            <person name="Mikhailov V."/>
        </authorList>
    </citation>
    <scope>NUCLEOTIDE SEQUENCE</scope>
    <source>
        <strain evidence="2">KMM 9576</strain>
    </source>
</reference>
<comment type="caution">
    <text evidence="2">The sequence shown here is derived from an EMBL/GenBank/DDBJ whole genome shotgun (WGS) entry which is preliminary data.</text>
</comment>
<proteinExistence type="predicted"/>
<sequence length="140" mass="14859">MTILAAIIRQLGLAGCITLGLLAFYEGIPGAAAIPWLSGIPVIGELTTGRVHSYATGQVRLATAELVSIAERDALVAQLALERKRAMAAAQSFDELTNRLEAQNAANDTLSKKLEDAIAADRGDDGCTWSAGDLEWLQQH</sequence>
<evidence type="ECO:0000313" key="3">
    <source>
        <dbReference type="Proteomes" id="UP001161580"/>
    </source>
</evidence>
<evidence type="ECO:0000313" key="2">
    <source>
        <dbReference type="EMBL" id="MDI7924616.1"/>
    </source>
</evidence>
<dbReference type="AlphaFoldDB" id="A0AAE3QGI2"/>
<dbReference type="EMBL" id="JALDYZ010000016">
    <property type="protein sequence ID" value="MDI7924616.1"/>
    <property type="molecule type" value="Genomic_DNA"/>
</dbReference>
<dbReference type="Proteomes" id="UP001161580">
    <property type="component" value="Unassembled WGS sequence"/>
</dbReference>
<gene>
    <name evidence="2" type="ORF">MRS75_21360</name>
</gene>
<name>A0AAE3QGI2_9HYPH</name>
<organism evidence="2 3">
    <name type="scientific">Ferirhizobium litorale</name>
    <dbReference type="NCBI Taxonomy" id="2927786"/>
    <lineage>
        <taxon>Bacteria</taxon>
        <taxon>Pseudomonadati</taxon>
        <taxon>Pseudomonadota</taxon>
        <taxon>Alphaproteobacteria</taxon>
        <taxon>Hyphomicrobiales</taxon>
        <taxon>Rhizobiaceae</taxon>
        <taxon>Ferirhizobium</taxon>
    </lineage>
</organism>
<evidence type="ECO:0000256" key="1">
    <source>
        <dbReference type="SAM" id="Coils"/>
    </source>
</evidence>
<keyword evidence="3" id="KW-1185">Reference proteome</keyword>